<dbReference type="AlphaFoldDB" id="A0ABD3HB38"/>
<dbReference type="Pfam" id="PF00646">
    <property type="entry name" value="F-box"/>
    <property type="match status" value="1"/>
</dbReference>
<dbReference type="InterPro" id="IPR050796">
    <property type="entry name" value="SCF_F-box_component"/>
</dbReference>
<dbReference type="SUPFAM" id="SSF81383">
    <property type="entry name" value="F-box domain"/>
    <property type="match status" value="1"/>
</dbReference>
<dbReference type="Pfam" id="PF07734">
    <property type="entry name" value="FBA_1"/>
    <property type="match status" value="1"/>
</dbReference>
<dbReference type="InterPro" id="IPR036047">
    <property type="entry name" value="F-box-like_dom_sf"/>
</dbReference>
<dbReference type="InterPro" id="IPR001810">
    <property type="entry name" value="F-box_dom"/>
</dbReference>
<evidence type="ECO:0000313" key="2">
    <source>
        <dbReference type="EMBL" id="KAL3688618.1"/>
    </source>
</evidence>
<protein>
    <recommendedName>
        <fullName evidence="1">F-box domain-containing protein</fullName>
    </recommendedName>
</protein>
<reference evidence="2 3" key="1">
    <citation type="submission" date="2024-09" db="EMBL/GenBank/DDBJ databases">
        <title>Chromosome-scale assembly of Riccia sorocarpa.</title>
        <authorList>
            <person name="Paukszto L."/>
        </authorList>
    </citation>
    <scope>NUCLEOTIDE SEQUENCE [LARGE SCALE GENOMIC DNA]</scope>
    <source>
        <strain evidence="2">LP-2024</strain>
        <tissue evidence="2">Aerial parts of the thallus</tissue>
    </source>
</reference>
<evidence type="ECO:0000313" key="3">
    <source>
        <dbReference type="Proteomes" id="UP001633002"/>
    </source>
</evidence>
<dbReference type="Proteomes" id="UP001633002">
    <property type="component" value="Unassembled WGS sequence"/>
</dbReference>
<gene>
    <name evidence="2" type="ORF">R1sor_014927</name>
</gene>
<evidence type="ECO:0000259" key="1">
    <source>
        <dbReference type="SMART" id="SM00256"/>
    </source>
</evidence>
<accession>A0ABD3HB38</accession>
<dbReference type="SUPFAM" id="SSF117281">
    <property type="entry name" value="Kelch motif"/>
    <property type="match status" value="1"/>
</dbReference>
<sequence>MESTDSMLTGAESEQDLLPSIWQQLPADILELVLTKLPLSALREFSGASKSWKRFILSEEFAHRCQSVEPTVFHFSFHSGKPFIAVPSLKTRSWERYFLEFIAEDEGVDLIGTSEGLLCYRVHKKRPKTPQGQPLPDQEIFVIVHNPLTGKWTRFIVPYTFKTLDAMLGGFAVDQDTGSYKVVLAFTEGHLPRTAFIYDSGADSWSVSAGMSPALNKRFYVSEWLVSSSICCDGELYWCVEEVPSYNDDRTIKTLIKYSIELDTWSMVTELISSEVTCDIYRTCFQKRPVIVHSAQGSKVFPKEFSNLDWNLTRFDVQDRPGALASDNEFKLQRALAEGETWFLFYRDVAPWKLLSWKSLSRDLFVKLDSTVTQLPKSDLGDRSSSEITSYSCSQIECFRLIYLETWALFFISMDLQWTV</sequence>
<dbReference type="PANTHER" id="PTHR31672">
    <property type="entry name" value="BNACNNG10540D PROTEIN"/>
    <property type="match status" value="1"/>
</dbReference>
<comment type="caution">
    <text evidence="2">The sequence shown here is derived from an EMBL/GenBank/DDBJ whole genome shotgun (WGS) entry which is preliminary data.</text>
</comment>
<dbReference type="EMBL" id="JBJQOH010000004">
    <property type="protein sequence ID" value="KAL3688618.1"/>
    <property type="molecule type" value="Genomic_DNA"/>
</dbReference>
<keyword evidence="3" id="KW-1185">Reference proteome</keyword>
<dbReference type="PANTHER" id="PTHR31672:SF2">
    <property type="entry name" value="F-BOX DOMAIN-CONTAINING PROTEIN"/>
    <property type="match status" value="1"/>
</dbReference>
<dbReference type="InterPro" id="IPR015915">
    <property type="entry name" value="Kelch-typ_b-propeller"/>
</dbReference>
<name>A0ABD3HB38_9MARC</name>
<dbReference type="InterPro" id="IPR006527">
    <property type="entry name" value="F-box-assoc_dom_typ1"/>
</dbReference>
<organism evidence="2 3">
    <name type="scientific">Riccia sorocarpa</name>
    <dbReference type="NCBI Taxonomy" id="122646"/>
    <lineage>
        <taxon>Eukaryota</taxon>
        <taxon>Viridiplantae</taxon>
        <taxon>Streptophyta</taxon>
        <taxon>Embryophyta</taxon>
        <taxon>Marchantiophyta</taxon>
        <taxon>Marchantiopsida</taxon>
        <taxon>Marchantiidae</taxon>
        <taxon>Marchantiales</taxon>
        <taxon>Ricciaceae</taxon>
        <taxon>Riccia</taxon>
    </lineage>
</organism>
<dbReference type="SMART" id="SM00256">
    <property type="entry name" value="FBOX"/>
    <property type="match status" value="1"/>
</dbReference>
<proteinExistence type="predicted"/>
<feature type="domain" description="F-box" evidence="1">
    <location>
        <begin position="25"/>
        <end position="65"/>
    </location>
</feature>